<keyword evidence="2" id="KW-1185">Reference proteome</keyword>
<name>A0A2S7K6E6_9PROT</name>
<sequence>MFGLKFGGARKQEAAPQGETVTARLNAKLQPIDRGDYYEDPLTETLEKAGLGEVTGGGTQLSEEPCGIEFCDLEIRMNEVTEEGLAMVIKRLNDLGAPKGSRLIIESTGKEIPFGVAEGLAVYLNGTELEDEVYRTCDVNFVIDEFDRLLAGKGAFRGYWEGDRETALFCYGASFTEMKTALADFLADYPLCEKARVEQIA</sequence>
<organism evidence="1 2">
    <name type="scientific">Hyphococcus luteus</name>
    <dbReference type="NCBI Taxonomy" id="2058213"/>
    <lineage>
        <taxon>Bacteria</taxon>
        <taxon>Pseudomonadati</taxon>
        <taxon>Pseudomonadota</taxon>
        <taxon>Alphaproteobacteria</taxon>
        <taxon>Parvularculales</taxon>
        <taxon>Parvularculaceae</taxon>
        <taxon>Hyphococcus</taxon>
    </lineage>
</organism>
<dbReference type="OrthoDB" id="5194749at2"/>
<evidence type="ECO:0000313" key="1">
    <source>
        <dbReference type="EMBL" id="PQA88080.1"/>
    </source>
</evidence>
<accession>A0A2S7K6E6</accession>
<dbReference type="EMBL" id="PJCH01000005">
    <property type="protein sequence ID" value="PQA88080.1"/>
    <property type="molecule type" value="Genomic_DNA"/>
</dbReference>
<evidence type="ECO:0000313" key="2">
    <source>
        <dbReference type="Proteomes" id="UP000239504"/>
    </source>
</evidence>
<reference evidence="1 2" key="1">
    <citation type="submission" date="2017-12" db="EMBL/GenBank/DDBJ databases">
        <authorList>
            <person name="Hurst M.R.H."/>
        </authorList>
    </citation>
    <scope>NUCLEOTIDE SEQUENCE [LARGE SCALE GENOMIC DNA]</scope>
    <source>
        <strain evidence="1 2">SY-3-19</strain>
    </source>
</reference>
<dbReference type="RefSeq" id="WP_104829325.1">
    <property type="nucleotide sequence ID" value="NZ_PJCH01000005.1"/>
</dbReference>
<protein>
    <submittedName>
        <fullName evidence="1">Uncharacterized protein</fullName>
    </submittedName>
</protein>
<dbReference type="AlphaFoldDB" id="A0A2S7K6E6"/>
<dbReference type="Proteomes" id="UP000239504">
    <property type="component" value="Unassembled WGS sequence"/>
</dbReference>
<proteinExistence type="predicted"/>
<gene>
    <name evidence="1" type="ORF">CW354_07070</name>
</gene>
<comment type="caution">
    <text evidence="1">The sequence shown here is derived from an EMBL/GenBank/DDBJ whole genome shotgun (WGS) entry which is preliminary data.</text>
</comment>